<evidence type="ECO:0000256" key="2">
    <source>
        <dbReference type="ARBA" id="ARBA00022649"/>
    </source>
</evidence>
<dbReference type="EMBL" id="JARQBI010000013">
    <property type="protein sequence ID" value="MDT2796877.1"/>
    <property type="molecule type" value="Genomic_DNA"/>
</dbReference>
<evidence type="ECO:0000313" key="5">
    <source>
        <dbReference type="EMBL" id="OUZ18151.1"/>
    </source>
</evidence>
<comment type="caution">
    <text evidence="4">The sequence shown here is derived from an EMBL/GenBank/DDBJ whole genome shotgun (WGS) entry which is preliminary data.</text>
</comment>
<dbReference type="NCBIfam" id="TIGR02384">
    <property type="entry name" value="RelB_DinJ"/>
    <property type="match status" value="1"/>
</dbReference>
<dbReference type="EMBL" id="NIBL01000002">
    <property type="protein sequence ID" value="OUZ18151.1"/>
    <property type="molecule type" value="Genomic_DNA"/>
</dbReference>
<dbReference type="Gene3D" id="1.10.1220.10">
    <property type="entry name" value="Met repressor-like"/>
    <property type="match status" value="1"/>
</dbReference>
<dbReference type="Proteomes" id="UP000196074">
    <property type="component" value="Unassembled WGS sequence"/>
</dbReference>
<dbReference type="GeneID" id="60872675"/>
<dbReference type="Pfam" id="PF04221">
    <property type="entry name" value="RelB"/>
    <property type="match status" value="1"/>
</dbReference>
<dbReference type="Proteomes" id="UP000196503">
    <property type="component" value="Unassembled WGS sequence"/>
</dbReference>
<dbReference type="GO" id="GO:0006351">
    <property type="term" value="P:DNA-templated transcription"/>
    <property type="evidence" value="ECO:0007669"/>
    <property type="project" value="TreeGrafter"/>
</dbReference>
<dbReference type="InterPro" id="IPR007337">
    <property type="entry name" value="RelB/DinJ"/>
</dbReference>
<dbReference type="PANTHER" id="PTHR38781">
    <property type="entry name" value="ANTITOXIN DINJ-RELATED"/>
    <property type="match status" value="1"/>
</dbReference>
<evidence type="ECO:0000313" key="7">
    <source>
        <dbReference type="Proteomes" id="UP000196503"/>
    </source>
</evidence>
<dbReference type="PANTHER" id="PTHR38781:SF1">
    <property type="entry name" value="ANTITOXIN DINJ-RELATED"/>
    <property type="match status" value="1"/>
</dbReference>
<reference evidence="3" key="4">
    <citation type="submission" date="2023-03" db="EMBL/GenBank/DDBJ databases">
        <authorList>
            <person name="Shen W."/>
            <person name="Cai J."/>
        </authorList>
    </citation>
    <scope>NUCLEOTIDE SEQUENCE</scope>
    <source>
        <strain evidence="3">B245-2</strain>
    </source>
</reference>
<name>A0A0H2PYU3_9ENTE</name>
<sequence>MVKNATLNLRVDASVKEKAESVLSKLGIPMSTAIDMYLNQIALTGGIPFKVALPHAPETIDMGRLSKEEISDLLQAGMNDVLAGRVCDAKDAFEDFEKK</sequence>
<dbReference type="AlphaFoldDB" id="A0A0H2PYU3"/>
<evidence type="ECO:0000313" key="4">
    <source>
        <dbReference type="EMBL" id="OUQ10797.1"/>
    </source>
</evidence>
<dbReference type="GO" id="GO:0006355">
    <property type="term" value="P:regulation of DNA-templated transcription"/>
    <property type="evidence" value="ECO:0007669"/>
    <property type="project" value="InterPro"/>
</dbReference>
<dbReference type="InterPro" id="IPR013321">
    <property type="entry name" value="Arc_rbn_hlx_hlx"/>
</dbReference>
<evidence type="ECO:0000313" key="6">
    <source>
        <dbReference type="Proteomes" id="UP000196074"/>
    </source>
</evidence>
<reference evidence="5 7" key="2">
    <citation type="submission" date="2017-05" db="EMBL/GenBank/DDBJ databases">
        <title>The Genome Sequence of Enterococcus faecium 2D5_DIV0622.</title>
        <authorList>
            <consortium name="The Broad Institute Genomics Platform"/>
            <consortium name="The Broad Institute Genomic Center for Infectious Diseases"/>
            <person name="Earl A."/>
            <person name="Manson A."/>
            <person name="Schwartman J."/>
            <person name="Gilmore M."/>
            <person name="Abouelleil A."/>
            <person name="Cao P."/>
            <person name="Chapman S."/>
            <person name="Cusick C."/>
            <person name="Shea T."/>
            <person name="Young S."/>
            <person name="Neafsey D."/>
            <person name="Nusbaum C."/>
            <person name="Birren B."/>
        </authorList>
    </citation>
    <scope>NUCLEOTIDE SEQUENCE [LARGE SCALE GENOMIC DNA]</scope>
    <source>
        <strain evidence="5 7">2D5_DIV0622</strain>
    </source>
</reference>
<evidence type="ECO:0000313" key="3">
    <source>
        <dbReference type="EMBL" id="MDT2796877.1"/>
    </source>
</evidence>
<gene>
    <name evidence="5" type="ORF">A5869_001633</name>
    <name evidence="4" type="ORF">B5E88_05015</name>
    <name evidence="3" type="ORF">P7H47_06430</name>
</gene>
<proteinExistence type="inferred from homology"/>
<evidence type="ECO:0000256" key="1">
    <source>
        <dbReference type="ARBA" id="ARBA00010562"/>
    </source>
</evidence>
<reference evidence="6" key="1">
    <citation type="submission" date="2017-04" db="EMBL/GenBank/DDBJ databases">
        <title>Function of individual gut microbiota members based on whole genome sequencing of pure cultures obtained from chicken caecum.</title>
        <authorList>
            <person name="Medvecky M."/>
            <person name="Cejkova D."/>
            <person name="Polansky O."/>
            <person name="Karasova D."/>
            <person name="Kubasova T."/>
            <person name="Cizek A."/>
            <person name="Rychlik I."/>
        </authorList>
    </citation>
    <scope>NUCLEOTIDE SEQUENCE [LARGE SCALE GENOMIC DNA]</scope>
    <source>
        <strain evidence="6">An144</strain>
    </source>
</reference>
<reference evidence="4" key="3">
    <citation type="journal article" date="2018" name="BMC Genomics">
        <title>Whole genome sequencing and function prediction of 133 gut anaerobes isolated from chicken caecum in pure cultures.</title>
        <authorList>
            <person name="Medvecky M."/>
            <person name="Cejkova D."/>
            <person name="Polansky O."/>
            <person name="Karasova D."/>
            <person name="Kubasova T."/>
            <person name="Cizek A."/>
            <person name="Rychlik I."/>
        </authorList>
    </citation>
    <scope>NUCLEOTIDE SEQUENCE</scope>
    <source>
        <strain evidence="4">An144</strain>
    </source>
</reference>
<dbReference type="Proteomes" id="UP001255696">
    <property type="component" value="Unassembled WGS sequence"/>
</dbReference>
<dbReference type="EMBL" id="NFLC01000007">
    <property type="protein sequence ID" value="OUQ10797.1"/>
    <property type="molecule type" value="Genomic_DNA"/>
</dbReference>
<comment type="similarity">
    <text evidence="1">Belongs to the RelB/DinJ antitoxin family.</text>
</comment>
<keyword evidence="2" id="KW-1277">Toxin-antitoxin system</keyword>
<organism evidence="4 6">
    <name type="scientific">Enterococcus cecorum</name>
    <dbReference type="NCBI Taxonomy" id="44008"/>
    <lineage>
        <taxon>Bacteria</taxon>
        <taxon>Bacillati</taxon>
        <taxon>Bacillota</taxon>
        <taxon>Bacilli</taxon>
        <taxon>Lactobacillales</taxon>
        <taxon>Enterococcaceae</taxon>
        <taxon>Enterococcus</taxon>
    </lineage>
</organism>
<accession>A0A0H2PYU3</accession>
<protein>
    <submittedName>
        <fullName evidence="4">Plasmid stabilization protein</fullName>
    </submittedName>
    <submittedName>
        <fullName evidence="3">Type II toxin-antitoxin system RelB/DinJ family antitoxin</fullName>
    </submittedName>
</protein>
<dbReference type="RefSeq" id="WP_016250701.1">
    <property type="nucleotide sequence ID" value="NZ_CP184653.1"/>
</dbReference>